<sequence length="149" mass="16060">MGKGNEPFLKPSDTGVRYQADQQATSTDAPPSVDANTAPLTMPSTQMQMRGPESSVYWRRRCPREAAPVGVGSCESQRDSGLLLPKQQSAFASLGSTGFEGALGGGGRPDEQNAKPGASVRGLVDRYRVTIKISRAMDDRRFDVLVTLW</sequence>
<dbReference type="EMBL" id="NKCK01000002">
    <property type="protein sequence ID" value="RSM16001.1"/>
    <property type="molecule type" value="Genomic_DNA"/>
</dbReference>
<evidence type="ECO:0000256" key="1">
    <source>
        <dbReference type="SAM" id="MobiDB-lite"/>
    </source>
</evidence>
<name>A0A428UNU5_9HYPO</name>
<feature type="region of interest" description="Disordered" evidence="1">
    <location>
        <begin position="1"/>
        <end position="55"/>
    </location>
</feature>
<gene>
    <name evidence="2" type="ORF">CEP52_000527</name>
</gene>
<reference evidence="2 3" key="1">
    <citation type="submission" date="2017-06" db="EMBL/GenBank/DDBJ databases">
        <title>Comparative genomic analysis of Ambrosia Fusariam Clade fungi.</title>
        <authorList>
            <person name="Stajich J.E."/>
            <person name="Carrillo J."/>
            <person name="Kijimoto T."/>
            <person name="Eskalen A."/>
            <person name="O'Donnell K."/>
            <person name="Kasson M."/>
        </authorList>
    </citation>
    <scope>NUCLEOTIDE SEQUENCE [LARGE SCALE GENOMIC DNA]</scope>
    <source>
        <strain evidence="2 3">NRRL62579</strain>
    </source>
</reference>
<dbReference type="AlphaFoldDB" id="A0A428UNU5"/>
<evidence type="ECO:0000313" key="2">
    <source>
        <dbReference type="EMBL" id="RSM16001.1"/>
    </source>
</evidence>
<protein>
    <submittedName>
        <fullName evidence="2">Uncharacterized protein</fullName>
    </submittedName>
</protein>
<comment type="caution">
    <text evidence="2">The sequence shown here is derived from an EMBL/GenBank/DDBJ whole genome shotgun (WGS) entry which is preliminary data.</text>
</comment>
<accession>A0A428UNU5</accession>
<keyword evidence="3" id="KW-1185">Reference proteome</keyword>
<proteinExistence type="predicted"/>
<evidence type="ECO:0000313" key="3">
    <source>
        <dbReference type="Proteomes" id="UP000287144"/>
    </source>
</evidence>
<organism evidence="2 3">
    <name type="scientific">Fusarium oligoseptatum</name>
    <dbReference type="NCBI Taxonomy" id="2604345"/>
    <lineage>
        <taxon>Eukaryota</taxon>
        <taxon>Fungi</taxon>
        <taxon>Dikarya</taxon>
        <taxon>Ascomycota</taxon>
        <taxon>Pezizomycotina</taxon>
        <taxon>Sordariomycetes</taxon>
        <taxon>Hypocreomycetidae</taxon>
        <taxon>Hypocreales</taxon>
        <taxon>Nectriaceae</taxon>
        <taxon>Fusarium</taxon>
        <taxon>Fusarium solani species complex</taxon>
    </lineage>
</organism>
<dbReference type="Proteomes" id="UP000287144">
    <property type="component" value="Unassembled WGS sequence"/>
</dbReference>
<feature type="compositionally biased region" description="Polar residues" evidence="1">
    <location>
        <begin position="20"/>
        <end position="48"/>
    </location>
</feature>